<keyword evidence="6" id="KW-0663">Pyridoxal phosphate</keyword>
<evidence type="ECO:0000256" key="5">
    <source>
        <dbReference type="ARBA" id="ARBA00022723"/>
    </source>
</evidence>
<evidence type="ECO:0000313" key="12">
    <source>
        <dbReference type="EMBL" id="GEK77590.1"/>
    </source>
</evidence>
<evidence type="ECO:0000256" key="10">
    <source>
        <dbReference type="RuleBase" id="RU004504"/>
    </source>
</evidence>
<dbReference type="Gene3D" id="3.90.1150.10">
    <property type="entry name" value="Aspartate Aminotransferase, domain 1"/>
    <property type="match status" value="1"/>
</dbReference>
<evidence type="ECO:0000259" key="11">
    <source>
        <dbReference type="Pfam" id="PF00266"/>
    </source>
</evidence>
<dbReference type="Pfam" id="PF00266">
    <property type="entry name" value="Aminotran_5"/>
    <property type="match status" value="1"/>
</dbReference>
<dbReference type="InterPro" id="IPR000192">
    <property type="entry name" value="Aminotrans_V_dom"/>
</dbReference>
<dbReference type="PANTHER" id="PTHR11601:SF34">
    <property type="entry name" value="CYSTEINE DESULFURASE"/>
    <property type="match status" value="1"/>
</dbReference>
<dbReference type="InterPro" id="IPR020578">
    <property type="entry name" value="Aminotrans_V_PyrdxlP_BS"/>
</dbReference>
<dbReference type="InterPro" id="IPR015421">
    <property type="entry name" value="PyrdxlP-dep_Trfase_major"/>
</dbReference>
<evidence type="ECO:0000256" key="1">
    <source>
        <dbReference type="ARBA" id="ARBA00001933"/>
    </source>
</evidence>
<evidence type="ECO:0000256" key="8">
    <source>
        <dbReference type="ARBA" id="ARBA00023014"/>
    </source>
</evidence>
<dbReference type="InterPro" id="IPR015424">
    <property type="entry name" value="PyrdxlP-dep_Trfase"/>
</dbReference>
<accession>A0ABQ0UGK0</accession>
<proteinExistence type="inferred from homology"/>
<comment type="catalytic activity">
    <reaction evidence="9">
        <text>(sulfur carrier)-H + L-cysteine = (sulfur carrier)-SH + L-alanine</text>
        <dbReference type="Rhea" id="RHEA:43892"/>
        <dbReference type="Rhea" id="RHEA-COMP:14737"/>
        <dbReference type="Rhea" id="RHEA-COMP:14739"/>
        <dbReference type="ChEBI" id="CHEBI:29917"/>
        <dbReference type="ChEBI" id="CHEBI:35235"/>
        <dbReference type="ChEBI" id="CHEBI:57972"/>
        <dbReference type="ChEBI" id="CHEBI:64428"/>
        <dbReference type="EC" id="2.8.1.7"/>
    </reaction>
</comment>
<keyword evidence="13" id="KW-1185">Reference proteome</keyword>
<feature type="domain" description="Aminotransferase class V" evidence="11">
    <location>
        <begin position="2"/>
        <end position="364"/>
    </location>
</feature>
<comment type="cofactor">
    <cofactor evidence="1 10">
        <name>pyridoxal 5'-phosphate</name>
        <dbReference type="ChEBI" id="CHEBI:597326"/>
    </cofactor>
</comment>
<dbReference type="Proteomes" id="UP000321189">
    <property type="component" value="Unassembled WGS sequence"/>
</dbReference>
<evidence type="ECO:0000256" key="7">
    <source>
        <dbReference type="ARBA" id="ARBA00023004"/>
    </source>
</evidence>
<evidence type="ECO:0000256" key="6">
    <source>
        <dbReference type="ARBA" id="ARBA00022898"/>
    </source>
</evidence>
<organism evidence="12 13">
    <name type="scientific">Pseudoalteromonas atlantica</name>
    <name type="common">Alteromonas atlantica</name>
    <dbReference type="NCBI Taxonomy" id="288"/>
    <lineage>
        <taxon>Bacteria</taxon>
        <taxon>Pseudomonadati</taxon>
        <taxon>Pseudomonadota</taxon>
        <taxon>Gammaproteobacteria</taxon>
        <taxon>Alteromonadales</taxon>
        <taxon>Pseudoalteromonadaceae</taxon>
        <taxon>Pseudoalteromonas</taxon>
    </lineage>
</organism>
<dbReference type="PANTHER" id="PTHR11601">
    <property type="entry name" value="CYSTEINE DESULFURYLASE FAMILY MEMBER"/>
    <property type="match status" value="1"/>
</dbReference>
<dbReference type="InterPro" id="IPR016454">
    <property type="entry name" value="Cysteine_dSase"/>
</dbReference>
<dbReference type="PIRSF" id="PIRSF005572">
    <property type="entry name" value="NifS"/>
    <property type="match status" value="1"/>
</dbReference>
<keyword evidence="8" id="KW-0411">Iron-sulfur</keyword>
<evidence type="ECO:0000256" key="2">
    <source>
        <dbReference type="ARBA" id="ARBA00006490"/>
    </source>
</evidence>
<reference evidence="12 13" key="1">
    <citation type="submission" date="2019-07" db="EMBL/GenBank/DDBJ databases">
        <title>Whole genome shotgun sequence of Pseudoalteromonas atlantica NBRC 103033.</title>
        <authorList>
            <person name="Hosoyama A."/>
            <person name="Uohara A."/>
            <person name="Ohji S."/>
            <person name="Ichikawa N."/>
        </authorList>
    </citation>
    <scope>NUCLEOTIDE SEQUENCE [LARGE SCALE GENOMIC DNA]</scope>
    <source>
        <strain evidence="12 13">NBRC 103033</strain>
    </source>
</reference>
<comment type="caution">
    <text evidence="12">The sequence shown here is derived from an EMBL/GenBank/DDBJ whole genome shotgun (WGS) entry which is preliminary data.</text>
</comment>
<dbReference type="Gene3D" id="1.10.260.50">
    <property type="match status" value="1"/>
</dbReference>
<sequence>MIYLDSAASHPLLPEVKLALIKAFDNCYANSASGHLLGESALQKVDVVREELADTIGAYPSEIIFTSGATESNNIAFKSLLLNNDHLKEKNHIVISAIEHKCIFAICEYLKLQGFEISIVMPNSEGVIEPQSVRDAIRPSTALVSIMHVNNELGTVNPISEIGKICFENNILFHSDAAQSFGKTVIDVDDMNLDIMSFSGHKIGGPKGIGAVYIRDLRKRNVMPVIHGAGQEQGVRGGTVAAPLILGFGEAINSFPQSYKYFTNNKIRSYLLEQLVQADISFSINGNKEALPHIVSLTLPKTNVGVLVRDNENTFCLAQGSACSSKEIEASHVLTALGLSREEAEYTFRISFTNQITTKEIDQLVNAIKKAAI</sequence>
<dbReference type="EMBL" id="BJUT01000039">
    <property type="protein sequence ID" value="GEK77590.1"/>
    <property type="molecule type" value="Genomic_DNA"/>
</dbReference>
<keyword evidence="5" id="KW-0479">Metal-binding</keyword>
<evidence type="ECO:0000256" key="3">
    <source>
        <dbReference type="ARBA" id="ARBA00012239"/>
    </source>
</evidence>
<gene>
    <name evidence="12" type="ORF">PAT01_28940</name>
</gene>
<evidence type="ECO:0000256" key="9">
    <source>
        <dbReference type="ARBA" id="ARBA00050776"/>
    </source>
</evidence>
<protein>
    <recommendedName>
        <fullName evidence="3">cysteine desulfurase</fullName>
        <ecNumber evidence="3">2.8.1.7</ecNumber>
    </recommendedName>
</protein>
<evidence type="ECO:0000256" key="4">
    <source>
        <dbReference type="ARBA" id="ARBA00022679"/>
    </source>
</evidence>
<name>A0ABQ0UGK0_PSEAF</name>
<evidence type="ECO:0000313" key="13">
    <source>
        <dbReference type="Proteomes" id="UP000321189"/>
    </source>
</evidence>
<dbReference type="PROSITE" id="PS00595">
    <property type="entry name" value="AA_TRANSFER_CLASS_5"/>
    <property type="match status" value="1"/>
</dbReference>
<comment type="similarity">
    <text evidence="2">Belongs to the class-V pyridoxal-phosphate-dependent aminotransferase family. NifS/IscS subfamily.</text>
</comment>
<dbReference type="RefSeq" id="WP_154945698.1">
    <property type="nucleotide sequence ID" value="NZ_BJUT01000039.1"/>
</dbReference>
<keyword evidence="7" id="KW-0408">Iron</keyword>
<dbReference type="EC" id="2.8.1.7" evidence="3"/>
<dbReference type="SUPFAM" id="SSF53383">
    <property type="entry name" value="PLP-dependent transferases"/>
    <property type="match status" value="1"/>
</dbReference>
<dbReference type="InterPro" id="IPR015422">
    <property type="entry name" value="PyrdxlP-dep_Trfase_small"/>
</dbReference>
<keyword evidence="4" id="KW-0808">Transferase</keyword>
<dbReference type="Gene3D" id="3.40.640.10">
    <property type="entry name" value="Type I PLP-dependent aspartate aminotransferase-like (Major domain)"/>
    <property type="match status" value="1"/>
</dbReference>